<dbReference type="PANTHER" id="PTHR30086:SF20">
    <property type="entry name" value="ARGININE EXPORTER PROTEIN ARGO-RELATED"/>
    <property type="match status" value="1"/>
</dbReference>
<dbReference type="EMBL" id="CP046902">
    <property type="protein sequence ID" value="QGZ32103.1"/>
    <property type="molecule type" value="Genomic_DNA"/>
</dbReference>
<dbReference type="AlphaFoldDB" id="A0A6I6LRZ3"/>
<keyword evidence="3 6" id="KW-0812">Transmembrane</keyword>
<keyword evidence="2" id="KW-1003">Cell membrane</keyword>
<proteinExistence type="predicted"/>
<keyword evidence="4 6" id="KW-1133">Transmembrane helix</keyword>
<evidence type="ECO:0000313" key="8">
    <source>
        <dbReference type="Proteomes" id="UP000438983"/>
    </source>
</evidence>
<evidence type="ECO:0000256" key="1">
    <source>
        <dbReference type="ARBA" id="ARBA00004651"/>
    </source>
</evidence>
<protein>
    <submittedName>
        <fullName evidence="7">LysE family transporter</fullName>
    </submittedName>
</protein>
<dbReference type="PIRSF" id="PIRSF006324">
    <property type="entry name" value="LeuE"/>
    <property type="match status" value="1"/>
</dbReference>
<evidence type="ECO:0000256" key="5">
    <source>
        <dbReference type="ARBA" id="ARBA00023136"/>
    </source>
</evidence>
<evidence type="ECO:0000256" key="3">
    <source>
        <dbReference type="ARBA" id="ARBA00022692"/>
    </source>
</evidence>
<dbReference type="GO" id="GO:0005886">
    <property type="term" value="C:plasma membrane"/>
    <property type="evidence" value="ECO:0007669"/>
    <property type="project" value="UniProtKB-SubCell"/>
</dbReference>
<accession>A0A6I6LRZ3</accession>
<keyword evidence="5 6" id="KW-0472">Membrane</keyword>
<sequence>MSDPAFWLVFFSAALALNLSPGPDLLFVLSRTLSDGRRVGVASACGVCSGALVHVAAAALGISAILATSALAFSVVKYVGAAYLLYLGIQALRSAGVGASLDPDSGPRTRPWQAYRQGILVDLLNPKAAIFFMAFLPQFVRPNEGAVALQLLVLGVLVVLVAIVVECALVLVAARAGSALRGNRRLSQWLDRMFGSVLIALGIRLGLAERA</sequence>
<dbReference type="RefSeq" id="WP_158189538.1">
    <property type="nucleotide sequence ID" value="NZ_CP046902.1"/>
</dbReference>
<organism evidence="7 8">
    <name type="scientific">Stutzerimonas stutzeri</name>
    <name type="common">Pseudomonas stutzeri</name>
    <dbReference type="NCBI Taxonomy" id="316"/>
    <lineage>
        <taxon>Bacteria</taxon>
        <taxon>Pseudomonadati</taxon>
        <taxon>Pseudomonadota</taxon>
        <taxon>Gammaproteobacteria</taxon>
        <taxon>Pseudomonadales</taxon>
        <taxon>Pseudomonadaceae</taxon>
        <taxon>Stutzerimonas</taxon>
    </lineage>
</organism>
<evidence type="ECO:0000256" key="2">
    <source>
        <dbReference type="ARBA" id="ARBA00022475"/>
    </source>
</evidence>
<dbReference type="Pfam" id="PF01810">
    <property type="entry name" value="LysE"/>
    <property type="match status" value="1"/>
</dbReference>
<dbReference type="InterPro" id="IPR001123">
    <property type="entry name" value="LeuE-type"/>
</dbReference>
<dbReference type="OrthoDB" id="9784202at2"/>
<evidence type="ECO:0000256" key="4">
    <source>
        <dbReference type="ARBA" id="ARBA00022989"/>
    </source>
</evidence>
<dbReference type="PANTHER" id="PTHR30086">
    <property type="entry name" value="ARGININE EXPORTER PROTEIN ARGO"/>
    <property type="match status" value="1"/>
</dbReference>
<dbReference type="GO" id="GO:0015171">
    <property type="term" value="F:amino acid transmembrane transporter activity"/>
    <property type="evidence" value="ECO:0007669"/>
    <property type="project" value="TreeGrafter"/>
</dbReference>
<comment type="subcellular location">
    <subcellularLocation>
        <location evidence="1">Cell membrane</location>
        <topology evidence="1">Multi-pass membrane protein</topology>
    </subcellularLocation>
</comment>
<gene>
    <name evidence="7" type="ORF">GQA94_19390</name>
</gene>
<feature type="transmembrane region" description="Helical" evidence="6">
    <location>
        <begin position="6"/>
        <end position="29"/>
    </location>
</feature>
<feature type="transmembrane region" description="Helical" evidence="6">
    <location>
        <begin position="119"/>
        <end position="140"/>
    </location>
</feature>
<name>A0A6I6LRZ3_STUST</name>
<evidence type="ECO:0000256" key="6">
    <source>
        <dbReference type="SAM" id="Phobius"/>
    </source>
</evidence>
<reference evidence="7 8" key="1">
    <citation type="submission" date="2019-12" db="EMBL/GenBank/DDBJ databases">
        <title>Complete genome sequence of Pseudomonas stutzeri.</title>
        <authorList>
            <person name="Lim S.R."/>
            <person name="Kim J.H."/>
        </authorList>
    </citation>
    <scope>NUCLEOTIDE SEQUENCE [LARGE SCALE GENOMIC DNA]</scope>
    <source>
        <strain evidence="7 8">PM101005</strain>
    </source>
</reference>
<feature type="transmembrane region" description="Helical" evidence="6">
    <location>
        <begin position="41"/>
        <end position="66"/>
    </location>
</feature>
<dbReference type="Proteomes" id="UP000438983">
    <property type="component" value="Chromosome"/>
</dbReference>
<evidence type="ECO:0000313" key="7">
    <source>
        <dbReference type="EMBL" id="QGZ32103.1"/>
    </source>
</evidence>
<feature type="transmembrane region" description="Helical" evidence="6">
    <location>
        <begin position="152"/>
        <end position="177"/>
    </location>
</feature>